<name>G0R5Q6_ICHMU</name>
<dbReference type="InterPro" id="IPR023578">
    <property type="entry name" value="Ras_GEF_dom_sf"/>
</dbReference>
<gene>
    <name evidence="3" type="ORF">IMG5_206930</name>
</gene>
<dbReference type="Gene3D" id="1.10.840.10">
    <property type="entry name" value="Ras guanine-nucleotide exchange factors catalytic domain"/>
    <property type="match status" value="1"/>
</dbReference>
<dbReference type="eggNOG" id="ENOG502R2J3">
    <property type="taxonomic scope" value="Eukaryota"/>
</dbReference>
<dbReference type="InParanoid" id="G0R5Q6"/>
<keyword evidence="4" id="KW-1185">Reference proteome</keyword>
<evidence type="ECO:0000313" key="3">
    <source>
        <dbReference type="EMBL" id="EGR27202.1"/>
    </source>
</evidence>
<evidence type="ECO:0000313" key="4">
    <source>
        <dbReference type="Proteomes" id="UP000008983"/>
    </source>
</evidence>
<evidence type="ECO:0000256" key="1">
    <source>
        <dbReference type="PROSITE-ProRule" id="PRU00135"/>
    </source>
</evidence>
<sequence>MNFYQQNIITSFLEFKKMTQENKKEVIVVNKKNTFSEHNLNPKSSKNLKQFFRHSTLQKYFDATPFDKEQLDKITQIIQKDADLIEQIIINQIQEIIQSSTNIHIFIDLLLKDYQKKENYTPFFKSEQIQQHQSENFYIEGQKTPQGNNNTGFMNFQISDNIQKKTQEKAIEKITQQIQQVDISLSLSSLIFCNRSKKFRNNFILTSDYFITPYSLVLYFIHFYYIPVPYGYTESEKEQYRKREQEIKTNIWLFFKDFVELRCNYLYYDNILISLLLKFFRNILHDDYKFIPLYKKVKEIHTKYEFNKIKTKEKKSPLNQINKQNLEIIIFEPKPLILYDSEQIVKVACYIYKKWLQKLNISDLLNSKINQRLQNKQLTKYSQKFNYTVYWLINLVLSQKDIQIRINYLKKYFDLIKLAHEYKCFPFLHIMHTSIYQIQIFLKKTWDYFLQRIKQQKMNGIFDWEIEFFENMFNDKYEGYYLEINKLIQQKSLDFVPCINPYLQEINVYENKFKQQKKEGEIIVPWIMHERIGEKLNQLLVCQKNCQDKNFEEIYQNYKNSNSEEVQICFIFKKLCFQNINDILLQNQIKLQDIEIFFINKSNEIENDISLPLCSGFQYNNC</sequence>
<dbReference type="Gene3D" id="1.20.870.10">
    <property type="entry name" value="Son of sevenless (SoS) protein Chain: S domain 1"/>
    <property type="match status" value="1"/>
</dbReference>
<dbReference type="InterPro" id="IPR001895">
    <property type="entry name" value="RASGEF_cat_dom"/>
</dbReference>
<protein>
    <recommendedName>
        <fullName evidence="2">N-terminal Ras-GEF domain-containing protein</fullName>
    </recommendedName>
</protein>
<evidence type="ECO:0000259" key="2">
    <source>
        <dbReference type="PROSITE" id="PS50212"/>
    </source>
</evidence>
<organism evidence="3 4">
    <name type="scientific">Ichthyophthirius multifiliis</name>
    <name type="common">White spot disease agent</name>
    <name type="synonym">Ich</name>
    <dbReference type="NCBI Taxonomy" id="5932"/>
    <lineage>
        <taxon>Eukaryota</taxon>
        <taxon>Sar</taxon>
        <taxon>Alveolata</taxon>
        <taxon>Ciliophora</taxon>
        <taxon>Intramacronucleata</taxon>
        <taxon>Oligohymenophorea</taxon>
        <taxon>Hymenostomatida</taxon>
        <taxon>Ophryoglenina</taxon>
        <taxon>Ichthyophthirius</taxon>
    </lineage>
</organism>
<dbReference type="OMA" id="DIYNDEM"/>
<feature type="domain" description="N-terminal Ras-GEF" evidence="2">
    <location>
        <begin position="158"/>
        <end position="305"/>
    </location>
</feature>
<dbReference type="RefSeq" id="XP_004024086.1">
    <property type="nucleotide sequence ID" value="XM_004024037.1"/>
</dbReference>
<dbReference type="GO" id="GO:0005085">
    <property type="term" value="F:guanyl-nucleotide exchange factor activity"/>
    <property type="evidence" value="ECO:0007669"/>
    <property type="project" value="UniProtKB-KW"/>
</dbReference>
<dbReference type="EMBL" id="GL984381">
    <property type="protein sequence ID" value="EGR27202.1"/>
    <property type="molecule type" value="Genomic_DNA"/>
</dbReference>
<dbReference type="Proteomes" id="UP000008983">
    <property type="component" value="Unassembled WGS sequence"/>
</dbReference>
<dbReference type="AlphaFoldDB" id="G0R5Q6"/>
<dbReference type="OrthoDB" id="10618358at2759"/>
<dbReference type="InterPro" id="IPR036964">
    <property type="entry name" value="RASGEF_cat_dom_sf"/>
</dbReference>
<reference evidence="3 4" key="1">
    <citation type="submission" date="2011-07" db="EMBL/GenBank/DDBJ databases">
        <authorList>
            <person name="Coyne R."/>
            <person name="Brami D."/>
            <person name="Johnson J."/>
            <person name="Hostetler J."/>
            <person name="Hannick L."/>
            <person name="Clark T."/>
            <person name="Cassidy-Hanley D."/>
            <person name="Inman J."/>
        </authorList>
    </citation>
    <scope>NUCLEOTIDE SEQUENCE [LARGE SCALE GENOMIC DNA]</scope>
    <source>
        <strain evidence="3 4">G5</strain>
    </source>
</reference>
<dbReference type="SUPFAM" id="SSF48366">
    <property type="entry name" value="Ras GEF"/>
    <property type="match status" value="1"/>
</dbReference>
<proteinExistence type="predicted"/>
<accession>G0R5Q6</accession>
<dbReference type="PROSITE" id="PS50212">
    <property type="entry name" value="RASGEF_NTER"/>
    <property type="match status" value="1"/>
</dbReference>
<dbReference type="GeneID" id="14903259"/>
<keyword evidence="1" id="KW-0344">Guanine-nucleotide releasing factor</keyword>
<dbReference type="Pfam" id="PF00617">
    <property type="entry name" value="RasGEF"/>
    <property type="match status" value="1"/>
</dbReference>
<dbReference type="GO" id="GO:0007264">
    <property type="term" value="P:small GTPase-mediated signal transduction"/>
    <property type="evidence" value="ECO:0007669"/>
    <property type="project" value="InterPro"/>
</dbReference>
<dbReference type="InterPro" id="IPR000651">
    <property type="entry name" value="Ras-like_Gua-exchang_fac_N"/>
</dbReference>